<dbReference type="GO" id="GO:0016538">
    <property type="term" value="F:cyclin-dependent protein serine/threonine kinase regulator activity"/>
    <property type="evidence" value="ECO:0007669"/>
    <property type="project" value="TreeGrafter"/>
</dbReference>
<dbReference type="SUPFAM" id="SSF47954">
    <property type="entry name" value="Cyclin-like"/>
    <property type="match status" value="1"/>
</dbReference>
<evidence type="ECO:0000259" key="2">
    <source>
        <dbReference type="Pfam" id="PF00134"/>
    </source>
</evidence>
<sequence>MSLLSPVQRNLASSLLPSSLHDPKLLYLLSLPVSFEIIGYLATVTRSVIGEVIQPSLPTPPPESSSMDTVSRDNWLPELEDFIYCVCSRSKVQVPTLVCTIIFLNRLRTKLPAKATGVPGTAHRLFLASLIAAAKYANDSSPRNKNWVRYAELFDLSEVNLMEKQLLFLLDFDLGFDELETIANVQPLLDLIYNRTLKEIRKSETAGPTSPPAEGSNPKPEKIRRGSVEVPLRWYPVGLSSASNGSRAWTPFLSLFPSSIPPGTAGPCVYTNSASTSNSASPKAQVHSCSGPRGVHKRSHALVIRGPL</sequence>
<feature type="domain" description="Cyclin N-terminal" evidence="2">
    <location>
        <begin position="76"/>
        <end position="174"/>
    </location>
</feature>
<proteinExistence type="predicted"/>
<comment type="caution">
    <text evidence="3">The sequence shown here is derived from an EMBL/GenBank/DDBJ whole genome shotgun (WGS) entry which is preliminary data.</text>
</comment>
<dbReference type="GO" id="GO:0005634">
    <property type="term" value="C:nucleus"/>
    <property type="evidence" value="ECO:0007669"/>
    <property type="project" value="TreeGrafter"/>
</dbReference>
<feature type="region of interest" description="Disordered" evidence="1">
    <location>
        <begin position="202"/>
        <end position="223"/>
    </location>
</feature>
<dbReference type="InterPro" id="IPR006671">
    <property type="entry name" value="Cyclin_N"/>
</dbReference>
<dbReference type="PANTHER" id="PTHR15615:SF10">
    <property type="entry name" value="PHO85 CYCLIN-2-RELATED"/>
    <property type="match status" value="1"/>
</dbReference>
<dbReference type="InterPro" id="IPR013922">
    <property type="entry name" value="Cyclin_PHO80-like"/>
</dbReference>
<accession>A0A9P6ARS7</accession>
<evidence type="ECO:0000313" key="3">
    <source>
        <dbReference type="EMBL" id="KAF9510763.1"/>
    </source>
</evidence>
<dbReference type="OrthoDB" id="10250320at2759"/>
<feature type="region of interest" description="Disordered" evidence="1">
    <location>
        <begin position="273"/>
        <end position="294"/>
    </location>
</feature>
<dbReference type="EMBL" id="MU129011">
    <property type="protein sequence ID" value="KAF9510763.1"/>
    <property type="molecule type" value="Genomic_DNA"/>
</dbReference>
<dbReference type="InterPro" id="IPR036915">
    <property type="entry name" value="Cyclin-like_sf"/>
</dbReference>
<dbReference type="GO" id="GO:0019901">
    <property type="term" value="F:protein kinase binding"/>
    <property type="evidence" value="ECO:0007669"/>
    <property type="project" value="InterPro"/>
</dbReference>
<dbReference type="GO" id="GO:0000307">
    <property type="term" value="C:cyclin-dependent protein kinase holoenzyme complex"/>
    <property type="evidence" value="ECO:0007669"/>
    <property type="project" value="TreeGrafter"/>
</dbReference>
<keyword evidence="4" id="KW-1185">Reference proteome</keyword>
<protein>
    <recommendedName>
        <fullName evidence="2">Cyclin N-terminal domain-containing protein</fullName>
    </recommendedName>
</protein>
<reference evidence="3" key="1">
    <citation type="journal article" date="2020" name="Nat. Commun.">
        <title>Large-scale genome sequencing of mycorrhizal fungi provides insights into the early evolution of symbiotic traits.</title>
        <authorList>
            <person name="Miyauchi S."/>
            <person name="Kiss E."/>
            <person name="Kuo A."/>
            <person name="Drula E."/>
            <person name="Kohler A."/>
            <person name="Sanchez-Garcia M."/>
            <person name="Morin E."/>
            <person name="Andreopoulos B."/>
            <person name="Barry K.W."/>
            <person name="Bonito G."/>
            <person name="Buee M."/>
            <person name="Carver A."/>
            <person name="Chen C."/>
            <person name="Cichocki N."/>
            <person name="Clum A."/>
            <person name="Culley D."/>
            <person name="Crous P.W."/>
            <person name="Fauchery L."/>
            <person name="Girlanda M."/>
            <person name="Hayes R.D."/>
            <person name="Keri Z."/>
            <person name="LaButti K."/>
            <person name="Lipzen A."/>
            <person name="Lombard V."/>
            <person name="Magnuson J."/>
            <person name="Maillard F."/>
            <person name="Murat C."/>
            <person name="Nolan M."/>
            <person name="Ohm R.A."/>
            <person name="Pangilinan J."/>
            <person name="Pereira M.F."/>
            <person name="Perotto S."/>
            <person name="Peter M."/>
            <person name="Pfister S."/>
            <person name="Riley R."/>
            <person name="Sitrit Y."/>
            <person name="Stielow J.B."/>
            <person name="Szollosi G."/>
            <person name="Zifcakova L."/>
            <person name="Stursova M."/>
            <person name="Spatafora J.W."/>
            <person name="Tedersoo L."/>
            <person name="Vaario L.M."/>
            <person name="Yamada A."/>
            <person name="Yan M."/>
            <person name="Wang P."/>
            <person name="Xu J."/>
            <person name="Bruns T."/>
            <person name="Baldrian P."/>
            <person name="Vilgalys R."/>
            <person name="Dunand C."/>
            <person name="Henrissat B."/>
            <person name="Grigoriev I.V."/>
            <person name="Hibbett D."/>
            <person name="Nagy L.G."/>
            <person name="Martin F.M."/>
        </authorList>
    </citation>
    <scope>NUCLEOTIDE SEQUENCE</scope>
    <source>
        <strain evidence="3">UP504</strain>
    </source>
</reference>
<evidence type="ECO:0000256" key="1">
    <source>
        <dbReference type="SAM" id="MobiDB-lite"/>
    </source>
</evidence>
<dbReference type="Proteomes" id="UP000886523">
    <property type="component" value="Unassembled WGS sequence"/>
</dbReference>
<dbReference type="PANTHER" id="PTHR15615">
    <property type="match status" value="1"/>
</dbReference>
<organism evidence="3 4">
    <name type="scientific">Hydnum rufescens UP504</name>
    <dbReference type="NCBI Taxonomy" id="1448309"/>
    <lineage>
        <taxon>Eukaryota</taxon>
        <taxon>Fungi</taxon>
        <taxon>Dikarya</taxon>
        <taxon>Basidiomycota</taxon>
        <taxon>Agaricomycotina</taxon>
        <taxon>Agaricomycetes</taxon>
        <taxon>Cantharellales</taxon>
        <taxon>Hydnaceae</taxon>
        <taxon>Hydnum</taxon>
    </lineage>
</organism>
<dbReference type="AlphaFoldDB" id="A0A9P6ARS7"/>
<name>A0A9P6ARS7_9AGAM</name>
<evidence type="ECO:0000313" key="4">
    <source>
        <dbReference type="Proteomes" id="UP000886523"/>
    </source>
</evidence>
<dbReference type="Pfam" id="PF00134">
    <property type="entry name" value="Cyclin_N"/>
    <property type="match status" value="1"/>
</dbReference>
<gene>
    <name evidence="3" type="ORF">BS47DRAFT_1299839</name>
</gene>
<dbReference type="CDD" id="cd20557">
    <property type="entry name" value="CYCLIN_ScPCL1-like"/>
    <property type="match status" value="1"/>
</dbReference>
<dbReference type="Gene3D" id="1.10.472.10">
    <property type="entry name" value="Cyclin-like"/>
    <property type="match status" value="1"/>
</dbReference>